<dbReference type="CDD" id="cd11060">
    <property type="entry name" value="CYP57A1-like"/>
    <property type="match status" value="1"/>
</dbReference>
<dbReference type="InterPro" id="IPR001128">
    <property type="entry name" value="Cyt_P450"/>
</dbReference>
<keyword evidence="8" id="KW-1185">Reference proteome</keyword>
<evidence type="ECO:0000256" key="2">
    <source>
        <dbReference type="ARBA" id="ARBA00010617"/>
    </source>
</evidence>
<evidence type="ECO:0000256" key="4">
    <source>
        <dbReference type="ARBA" id="ARBA00023002"/>
    </source>
</evidence>
<comment type="caution">
    <text evidence="7">The sequence shown here is derived from an EMBL/GenBank/DDBJ whole genome shotgun (WGS) entry which is preliminary data.</text>
</comment>
<dbReference type="Gene3D" id="1.10.630.10">
    <property type="entry name" value="Cytochrome P450"/>
    <property type="match status" value="1"/>
</dbReference>
<evidence type="ECO:0000256" key="3">
    <source>
        <dbReference type="ARBA" id="ARBA00022723"/>
    </source>
</evidence>
<dbReference type="GO" id="GO:0016705">
    <property type="term" value="F:oxidoreductase activity, acting on paired donors, with incorporation or reduction of molecular oxygen"/>
    <property type="evidence" value="ECO:0007669"/>
    <property type="project" value="InterPro"/>
</dbReference>
<dbReference type="EMBL" id="VCAU01000019">
    <property type="protein sequence ID" value="KAF9891401.1"/>
    <property type="molecule type" value="Genomic_DNA"/>
</dbReference>
<dbReference type="Proteomes" id="UP001194746">
    <property type="component" value="Unassembled WGS sequence"/>
</dbReference>
<dbReference type="InterPro" id="IPR002401">
    <property type="entry name" value="Cyt_P450_E_grp-I"/>
</dbReference>
<sequence>MSLILSIILIALPTSYVIYHRIFSPLASIPGPISASLSRLWLVKHTKQGDMHREILKLHAQHGKLVRTGPNEVSVTDLNAIKKIYGAGSKFRKSAWYGVFQGHRKFDLFAEQDEAIHGAQRRLVSRIYAMDSLKDLEHYVDGAVAVFVDKMRGLQEQSIDLGEWLQLFAFDVIGELTFSRRFGFMDAHQDDGVFTQIKNALKSGTWLGQMPWIYWVHDFLMPVIGNYLGVNVRHGRLRDYTVQEVQARQNRGSDHQDILGKLFQVQQEKPSELSLADVTSMAASNINAGSDTTAISLRAIVYYLLKHPEYKTKLVEEVDSMSQNGVVSGIVSLEQSKSMPYLQAVMYEALRLHPAVGMNLPRVTPAGGISIDGHFMPEGTTIGANPWAVHRNKTVYGADADAFRPDRWLKDESGDMRMRTFLGSIFFRVRGGCKDVLGQEHKLDGNVQMQQKLIPTLLSHFDLQLTDPEATWQEECNFFVMQSGLYVTLCPRK</sequence>
<dbReference type="AlphaFoldDB" id="A0AAD4GW22"/>
<gene>
    <name evidence="7" type="ORF">FE257_004257</name>
</gene>
<keyword evidence="3" id="KW-0479">Metal-binding</keyword>
<keyword evidence="4" id="KW-0560">Oxidoreductase</keyword>
<dbReference type="PANTHER" id="PTHR24305">
    <property type="entry name" value="CYTOCHROME P450"/>
    <property type="match status" value="1"/>
</dbReference>
<dbReference type="InterPro" id="IPR050121">
    <property type="entry name" value="Cytochrome_P450_monoxygenase"/>
</dbReference>
<dbReference type="GO" id="GO:0004497">
    <property type="term" value="F:monooxygenase activity"/>
    <property type="evidence" value="ECO:0007669"/>
    <property type="project" value="UniProtKB-KW"/>
</dbReference>
<proteinExistence type="inferred from homology"/>
<dbReference type="SUPFAM" id="SSF48264">
    <property type="entry name" value="Cytochrome P450"/>
    <property type="match status" value="1"/>
</dbReference>
<dbReference type="GO" id="GO:0020037">
    <property type="term" value="F:heme binding"/>
    <property type="evidence" value="ECO:0007669"/>
    <property type="project" value="InterPro"/>
</dbReference>
<evidence type="ECO:0008006" key="9">
    <source>
        <dbReference type="Google" id="ProtNLM"/>
    </source>
</evidence>
<reference evidence="7" key="2">
    <citation type="submission" date="2020-02" db="EMBL/GenBank/DDBJ databases">
        <authorList>
            <person name="Gilchrist C.L.M."/>
            <person name="Chooi Y.-H."/>
        </authorList>
    </citation>
    <scope>NUCLEOTIDE SEQUENCE</scope>
    <source>
        <strain evidence="7">MST-FP2251</strain>
    </source>
</reference>
<evidence type="ECO:0000313" key="8">
    <source>
        <dbReference type="Proteomes" id="UP001194746"/>
    </source>
</evidence>
<reference evidence="7" key="1">
    <citation type="journal article" date="2019" name="Beilstein J. Org. Chem.">
        <title>Nanangenines: drimane sesquiterpenoids as the dominant metabolite cohort of a novel Australian fungus, Aspergillus nanangensis.</title>
        <authorList>
            <person name="Lacey H.J."/>
            <person name="Gilchrist C.L.M."/>
            <person name="Crombie A."/>
            <person name="Kalaitzis J.A."/>
            <person name="Vuong D."/>
            <person name="Rutledge P.J."/>
            <person name="Turner P."/>
            <person name="Pitt J.I."/>
            <person name="Lacey E."/>
            <person name="Chooi Y.H."/>
            <person name="Piggott A.M."/>
        </authorList>
    </citation>
    <scope>NUCLEOTIDE SEQUENCE</scope>
    <source>
        <strain evidence="7">MST-FP2251</strain>
    </source>
</reference>
<dbReference type="PANTHER" id="PTHR24305:SF232">
    <property type="entry name" value="P450, PUTATIVE (EUROFUNG)-RELATED"/>
    <property type="match status" value="1"/>
</dbReference>
<comment type="similarity">
    <text evidence="2">Belongs to the cytochrome P450 family.</text>
</comment>
<evidence type="ECO:0000256" key="6">
    <source>
        <dbReference type="ARBA" id="ARBA00023033"/>
    </source>
</evidence>
<organism evidence="7 8">
    <name type="scientific">Aspergillus nanangensis</name>
    <dbReference type="NCBI Taxonomy" id="2582783"/>
    <lineage>
        <taxon>Eukaryota</taxon>
        <taxon>Fungi</taxon>
        <taxon>Dikarya</taxon>
        <taxon>Ascomycota</taxon>
        <taxon>Pezizomycotina</taxon>
        <taxon>Eurotiomycetes</taxon>
        <taxon>Eurotiomycetidae</taxon>
        <taxon>Eurotiales</taxon>
        <taxon>Aspergillaceae</taxon>
        <taxon>Aspergillus</taxon>
        <taxon>Aspergillus subgen. Circumdati</taxon>
    </lineage>
</organism>
<evidence type="ECO:0000256" key="1">
    <source>
        <dbReference type="ARBA" id="ARBA00001971"/>
    </source>
</evidence>
<evidence type="ECO:0000256" key="5">
    <source>
        <dbReference type="ARBA" id="ARBA00023004"/>
    </source>
</evidence>
<evidence type="ECO:0000313" key="7">
    <source>
        <dbReference type="EMBL" id="KAF9891401.1"/>
    </source>
</evidence>
<dbReference type="InterPro" id="IPR036396">
    <property type="entry name" value="Cyt_P450_sf"/>
</dbReference>
<keyword evidence="6" id="KW-0503">Monooxygenase</keyword>
<comment type="cofactor">
    <cofactor evidence="1">
        <name>heme</name>
        <dbReference type="ChEBI" id="CHEBI:30413"/>
    </cofactor>
</comment>
<dbReference type="Pfam" id="PF00067">
    <property type="entry name" value="p450"/>
    <property type="match status" value="1"/>
</dbReference>
<accession>A0AAD4GW22</accession>
<name>A0AAD4GW22_ASPNN</name>
<protein>
    <recommendedName>
        <fullName evidence="9">Cytochrome P450</fullName>
    </recommendedName>
</protein>
<dbReference type="GO" id="GO:0005506">
    <property type="term" value="F:iron ion binding"/>
    <property type="evidence" value="ECO:0007669"/>
    <property type="project" value="InterPro"/>
</dbReference>
<dbReference type="PRINTS" id="PR00463">
    <property type="entry name" value="EP450I"/>
</dbReference>
<keyword evidence="5" id="KW-0408">Iron</keyword>